<organism evidence="2 3">
    <name type="scientific">Rhodohalobacter sulfatireducens</name>
    <dbReference type="NCBI Taxonomy" id="2911366"/>
    <lineage>
        <taxon>Bacteria</taxon>
        <taxon>Pseudomonadati</taxon>
        <taxon>Balneolota</taxon>
        <taxon>Balneolia</taxon>
        <taxon>Balneolales</taxon>
        <taxon>Balneolaceae</taxon>
        <taxon>Rhodohalobacter</taxon>
    </lineage>
</organism>
<dbReference type="Proteomes" id="UP001165366">
    <property type="component" value="Unassembled WGS sequence"/>
</dbReference>
<evidence type="ECO:0000313" key="3">
    <source>
        <dbReference type="Proteomes" id="UP001165366"/>
    </source>
</evidence>
<dbReference type="RefSeq" id="WP_237852512.1">
    <property type="nucleotide sequence ID" value="NZ_JAKLWS010000003.1"/>
</dbReference>
<keyword evidence="3" id="KW-1185">Reference proteome</keyword>
<evidence type="ECO:0000313" key="2">
    <source>
        <dbReference type="EMBL" id="MCG2587669.1"/>
    </source>
</evidence>
<protein>
    <submittedName>
        <fullName evidence="2">Uncharacterized protein</fullName>
    </submittedName>
</protein>
<evidence type="ECO:0000256" key="1">
    <source>
        <dbReference type="SAM" id="MobiDB-lite"/>
    </source>
</evidence>
<feature type="compositionally biased region" description="Basic and acidic residues" evidence="1">
    <location>
        <begin position="19"/>
        <end position="33"/>
    </location>
</feature>
<accession>A0ABS9K9Z1</accession>
<sequence>MNRSAKLVGSEGDLLGQDFDSRYSRTGKKETSRGSKSLEVLTYEASTMDAVIYALSR</sequence>
<name>A0ABS9K9Z1_9BACT</name>
<dbReference type="EMBL" id="JAKLWS010000003">
    <property type="protein sequence ID" value="MCG2587669.1"/>
    <property type="molecule type" value="Genomic_DNA"/>
</dbReference>
<comment type="caution">
    <text evidence="2">The sequence shown here is derived from an EMBL/GenBank/DDBJ whole genome shotgun (WGS) entry which is preliminary data.</text>
</comment>
<feature type="region of interest" description="Disordered" evidence="1">
    <location>
        <begin position="1"/>
        <end position="35"/>
    </location>
</feature>
<reference evidence="2" key="2">
    <citation type="submission" date="2024-05" db="EMBL/GenBank/DDBJ databases">
        <title>Rhodohalobacter halophilus gen. nov., sp. nov., a moderately halophilic member of the family Balneolaceae.</title>
        <authorList>
            <person name="Xia J."/>
        </authorList>
    </citation>
    <scope>NUCLEOTIDE SEQUENCE</scope>
    <source>
        <strain evidence="2">WB101</strain>
    </source>
</reference>
<proteinExistence type="predicted"/>
<gene>
    <name evidence="2" type="ORF">L6773_03760</name>
</gene>
<reference evidence="2" key="1">
    <citation type="submission" date="2022-01" db="EMBL/GenBank/DDBJ databases">
        <authorList>
            <person name="Wang Y."/>
        </authorList>
    </citation>
    <scope>NUCLEOTIDE SEQUENCE</scope>
    <source>
        <strain evidence="2">WB101</strain>
    </source>
</reference>